<dbReference type="GO" id="GO:0005524">
    <property type="term" value="F:ATP binding"/>
    <property type="evidence" value="ECO:0007669"/>
    <property type="project" value="UniProtKB-KW"/>
</dbReference>
<keyword evidence="2" id="KW-0547">Nucleotide-binding</keyword>
<dbReference type="AlphaFoldDB" id="A0A4W5LSK5"/>
<sequence>MQANTSLNLDKLGKSETVQELKKQLERVSKLKSPVLLTGESGAGRWPRLRPFCIMTQELNDAALLRYSRHILLPEIDIEGQQRLLSARVLVVGAGGLGAPALLYLASAGIGQLTLVDDDTVELTNLQRQIIHDMHTLGQPKVVSAAIRLAAINPEVTLRLLGERLQGERLAAEVAAHDLVLDCSDNFATRHAINRACVAAKVPLVSGAAVRFSGQLAVYDVRDAASPCYHCLFPDEGEASDGPCATFGVLAPLVGVIGSLQAVEALKLLAGCRPALGQLTLYDALEGRFRQLNVPRDPECPVCGQPFDDVAALVDQDRGRRELDLAEGFGDAAAAVQG</sequence>
<dbReference type="InterPro" id="IPR000594">
    <property type="entry name" value="ThiF_NAD_FAD-bd"/>
</dbReference>
<dbReference type="CDD" id="cd00757">
    <property type="entry name" value="ThiF_MoeB_HesA_family"/>
    <property type="match status" value="1"/>
</dbReference>
<dbReference type="PANTHER" id="PTHR10953">
    <property type="entry name" value="UBIQUITIN-ACTIVATING ENZYME E1"/>
    <property type="match status" value="1"/>
</dbReference>
<evidence type="ECO:0000259" key="4">
    <source>
        <dbReference type="Pfam" id="PF00899"/>
    </source>
</evidence>
<dbReference type="Ensembl" id="ENSHHUT00000029893.1">
    <property type="protein sequence ID" value="ENSHHUP00000028699.1"/>
    <property type="gene ID" value="ENSHHUG00000018300.1"/>
</dbReference>
<keyword evidence="1" id="KW-0808">Transferase</keyword>
<dbReference type="Pfam" id="PF14532">
    <property type="entry name" value="Sigma54_activ_2"/>
    <property type="match status" value="1"/>
</dbReference>
<dbReference type="PANTHER" id="PTHR10953:SF102">
    <property type="entry name" value="ADENYLYLTRANSFERASE AND SULFURTRANSFERASE MOCS3"/>
    <property type="match status" value="1"/>
</dbReference>
<keyword evidence="7" id="KW-1185">Reference proteome</keyword>
<evidence type="ECO:0000313" key="7">
    <source>
        <dbReference type="Proteomes" id="UP000314982"/>
    </source>
</evidence>
<dbReference type="NCBIfam" id="NF004281">
    <property type="entry name" value="PRK05690.1"/>
    <property type="match status" value="1"/>
</dbReference>
<dbReference type="InterPro" id="IPR045886">
    <property type="entry name" value="ThiF/MoeB/HesA"/>
</dbReference>
<proteinExistence type="predicted"/>
<dbReference type="Gene3D" id="3.40.50.300">
    <property type="entry name" value="P-loop containing nucleotide triphosphate hydrolases"/>
    <property type="match status" value="1"/>
</dbReference>
<dbReference type="GO" id="GO:0008146">
    <property type="term" value="F:sulfotransferase activity"/>
    <property type="evidence" value="ECO:0007669"/>
    <property type="project" value="TreeGrafter"/>
</dbReference>
<dbReference type="GO" id="GO:0008641">
    <property type="term" value="F:ubiquitin-like modifier activating enzyme activity"/>
    <property type="evidence" value="ECO:0007669"/>
    <property type="project" value="InterPro"/>
</dbReference>
<reference evidence="6" key="3">
    <citation type="submission" date="2025-09" db="UniProtKB">
        <authorList>
            <consortium name="Ensembl"/>
        </authorList>
    </citation>
    <scope>IDENTIFICATION</scope>
</reference>
<accession>A0A4W5LSK5</accession>
<evidence type="ECO:0000313" key="6">
    <source>
        <dbReference type="Ensembl" id="ENSHHUP00000028699.1"/>
    </source>
</evidence>
<dbReference type="InterPro" id="IPR027417">
    <property type="entry name" value="P-loop_NTPase"/>
</dbReference>
<organism evidence="6 7">
    <name type="scientific">Hucho hucho</name>
    <name type="common">huchen</name>
    <dbReference type="NCBI Taxonomy" id="62062"/>
    <lineage>
        <taxon>Eukaryota</taxon>
        <taxon>Metazoa</taxon>
        <taxon>Chordata</taxon>
        <taxon>Craniata</taxon>
        <taxon>Vertebrata</taxon>
        <taxon>Euteleostomi</taxon>
        <taxon>Actinopterygii</taxon>
        <taxon>Neopterygii</taxon>
        <taxon>Teleostei</taxon>
        <taxon>Protacanthopterygii</taxon>
        <taxon>Salmoniformes</taxon>
        <taxon>Salmonidae</taxon>
        <taxon>Salmoninae</taxon>
        <taxon>Hucho</taxon>
    </lineage>
</organism>
<dbReference type="Proteomes" id="UP000314982">
    <property type="component" value="Unassembled WGS sequence"/>
</dbReference>
<feature type="domain" description="Sigma-54 factor interaction" evidence="5">
    <location>
        <begin position="12"/>
        <end position="44"/>
    </location>
</feature>
<name>A0A4W5LSK5_9TELE</name>
<evidence type="ECO:0000256" key="2">
    <source>
        <dbReference type="ARBA" id="ARBA00022741"/>
    </source>
</evidence>
<dbReference type="InterPro" id="IPR002078">
    <property type="entry name" value="Sigma_54_int"/>
</dbReference>
<keyword evidence="3" id="KW-0067">ATP-binding</keyword>
<evidence type="ECO:0000259" key="5">
    <source>
        <dbReference type="Pfam" id="PF14532"/>
    </source>
</evidence>
<dbReference type="SUPFAM" id="SSF69572">
    <property type="entry name" value="Activating enzymes of the ubiquitin-like proteins"/>
    <property type="match status" value="1"/>
</dbReference>
<evidence type="ECO:0000256" key="1">
    <source>
        <dbReference type="ARBA" id="ARBA00022679"/>
    </source>
</evidence>
<protein>
    <recommendedName>
        <fullName evidence="8">THIF-type NAD/FAD binding fold domain-containing protein</fullName>
    </recommendedName>
</protein>
<dbReference type="Pfam" id="PF00899">
    <property type="entry name" value="ThiF"/>
    <property type="match status" value="1"/>
</dbReference>
<dbReference type="FunFam" id="3.40.50.720:FF:000033">
    <property type="entry name" value="Adenylyltransferase and sulfurtransferase MOCS3"/>
    <property type="match status" value="1"/>
</dbReference>
<reference evidence="6" key="2">
    <citation type="submission" date="2025-08" db="UniProtKB">
        <authorList>
            <consortium name="Ensembl"/>
        </authorList>
    </citation>
    <scope>IDENTIFICATION</scope>
</reference>
<evidence type="ECO:0008006" key="8">
    <source>
        <dbReference type="Google" id="ProtNLM"/>
    </source>
</evidence>
<reference evidence="7" key="1">
    <citation type="submission" date="2018-06" db="EMBL/GenBank/DDBJ databases">
        <title>Genome assembly of Danube salmon.</title>
        <authorList>
            <person name="Macqueen D.J."/>
            <person name="Gundappa M.K."/>
        </authorList>
    </citation>
    <scope>NUCLEOTIDE SEQUENCE [LARGE SCALE GENOMIC DNA]</scope>
</reference>
<feature type="domain" description="THIF-type NAD/FAD binding fold" evidence="4">
    <location>
        <begin position="67"/>
        <end position="302"/>
    </location>
</feature>
<dbReference type="InterPro" id="IPR035985">
    <property type="entry name" value="Ubiquitin-activating_enz"/>
</dbReference>
<dbReference type="GO" id="GO:0016779">
    <property type="term" value="F:nucleotidyltransferase activity"/>
    <property type="evidence" value="ECO:0007669"/>
    <property type="project" value="TreeGrafter"/>
</dbReference>
<dbReference type="STRING" id="62062.ENSHHUP00000028699"/>
<dbReference type="GO" id="GO:0004792">
    <property type="term" value="F:thiosulfate-cyanide sulfurtransferase activity"/>
    <property type="evidence" value="ECO:0007669"/>
    <property type="project" value="TreeGrafter"/>
</dbReference>
<dbReference type="GO" id="GO:0006355">
    <property type="term" value="P:regulation of DNA-templated transcription"/>
    <property type="evidence" value="ECO:0007669"/>
    <property type="project" value="InterPro"/>
</dbReference>
<evidence type="ECO:0000256" key="3">
    <source>
        <dbReference type="ARBA" id="ARBA00022840"/>
    </source>
</evidence>
<dbReference type="Gene3D" id="3.40.50.720">
    <property type="entry name" value="NAD(P)-binding Rossmann-like Domain"/>
    <property type="match status" value="1"/>
</dbReference>
<dbReference type="GO" id="GO:0005829">
    <property type="term" value="C:cytosol"/>
    <property type="evidence" value="ECO:0007669"/>
    <property type="project" value="TreeGrafter"/>
</dbReference>